<dbReference type="AlphaFoldDB" id="A0A844B4Q3"/>
<dbReference type="Proteomes" id="UP000487350">
    <property type="component" value="Unassembled WGS sequence"/>
</dbReference>
<comment type="caution">
    <text evidence="2">The sequence shown here is derived from an EMBL/GenBank/DDBJ whole genome shotgun (WGS) entry which is preliminary data.</text>
</comment>
<protein>
    <recommendedName>
        <fullName evidence="1">Putative DNA-binding domain-containing protein</fullName>
    </recommendedName>
</protein>
<organism evidence="2 3">
    <name type="scientific">Caenimonas koreensis DSM 17982</name>
    <dbReference type="NCBI Taxonomy" id="1121255"/>
    <lineage>
        <taxon>Bacteria</taxon>
        <taxon>Pseudomonadati</taxon>
        <taxon>Pseudomonadota</taxon>
        <taxon>Betaproteobacteria</taxon>
        <taxon>Burkholderiales</taxon>
        <taxon>Comamonadaceae</taxon>
        <taxon>Caenimonas</taxon>
    </lineage>
</organism>
<dbReference type="Pfam" id="PF09836">
    <property type="entry name" value="DUF2063"/>
    <property type="match status" value="1"/>
</dbReference>
<dbReference type="EMBL" id="WJBU01000011">
    <property type="protein sequence ID" value="MRD48203.1"/>
    <property type="molecule type" value="Genomic_DNA"/>
</dbReference>
<sequence length="299" mass="31103">MGHRGARTRSAAGRSGARTLEHAGGRGAMTHTPLAVQQQALLKALGLARDDEAFAWLASTATIDTQPTSLRGITAYRTNANALAARALQGAFPVVAQLVGDANFDALARTLWRSDPPVRGDVAQWGGHLPAHIEALPQLCRDAPYLADVARVEWQLHCAATAADSTVDMQSLALLAECDPGDIGLHLAPGTAIVNSTHPVVSVIQAHGGQASAMALAAQHLRDHVAQTAVVWRSGLAPQLRAAAPGEADFLRALQEKRSLGDSLDAAAGLDFPSWLAGAVQSGLLTGAAPLLNDSMENT</sequence>
<keyword evidence="3" id="KW-1185">Reference proteome</keyword>
<dbReference type="OrthoDB" id="4146344at2"/>
<name>A0A844B4Q3_9BURK</name>
<accession>A0A844B4Q3</accession>
<feature type="domain" description="Putative DNA-binding" evidence="1">
    <location>
        <begin position="38"/>
        <end position="133"/>
    </location>
</feature>
<reference evidence="2 3" key="1">
    <citation type="submission" date="2019-11" db="EMBL/GenBank/DDBJ databases">
        <title>Caenimonas koreensis gen. nov., sp. nov., isolated from activated sludge.</title>
        <authorList>
            <person name="Seung H.R."/>
        </authorList>
    </citation>
    <scope>NUCLEOTIDE SEQUENCE [LARGE SCALE GENOMIC DNA]</scope>
    <source>
        <strain evidence="2 3">EMB320</strain>
    </source>
</reference>
<evidence type="ECO:0000313" key="3">
    <source>
        <dbReference type="Proteomes" id="UP000487350"/>
    </source>
</evidence>
<evidence type="ECO:0000313" key="2">
    <source>
        <dbReference type="EMBL" id="MRD48203.1"/>
    </source>
</evidence>
<evidence type="ECO:0000259" key="1">
    <source>
        <dbReference type="Pfam" id="PF09836"/>
    </source>
</evidence>
<dbReference type="InterPro" id="IPR018640">
    <property type="entry name" value="DUF2063"/>
</dbReference>
<proteinExistence type="predicted"/>
<gene>
    <name evidence="2" type="ORF">GHT07_13015</name>
</gene>